<dbReference type="SUPFAM" id="SSF54928">
    <property type="entry name" value="RNA-binding domain, RBD"/>
    <property type="match status" value="1"/>
</dbReference>
<dbReference type="CDD" id="cd00590">
    <property type="entry name" value="RRM_SF"/>
    <property type="match status" value="1"/>
</dbReference>
<feature type="region of interest" description="Disordered" evidence="3">
    <location>
        <begin position="246"/>
        <end position="266"/>
    </location>
</feature>
<evidence type="ECO:0000256" key="2">
    <source>
        <dbReference type="PROSITE-ProRule" id="PRU00176"/>
    </source>
</evidence>
<dbReference type="Pfam" id="PF02136">
    <property type="entry name" value="NTF2"/>
    <property type="match status" value="1"/>
</dbReference>
<sequence>MAFPTVTPAAPLSAQQVGNAFIEQYYTILHRWPESAYKFYQDSSIISRPESNGVMASATTMRDINDKILSMMDYKSYEVNILTADSQSTYNEGVIVLVTGCLIGINKIPRKFTQSFFLAPQKCGGFFILNDLFRFLDENQPDGINQILVCNTMDAAATDPDLTLVQDSHAPDPATAISEAKFANAEESSIPSENRHLVVQDIVTVDPPVQPHIVSEIRTSIAPEDARMKSYASIVKDMKGSTSSKPVYVPTTKLQPVPTNPEKPFMQSTAASLTPEVLATKNNTISESCNSSNSHEGHSIYIGNLPVNATARQVEEEFKKFGPIKPRGVQVRIHKFEHFCFGFIEFESLESMKAAIEASPVMIGGQEAFVKEKRSKTRVTNGVLNNDNGDSGKGHNLAGRGGFQNDNYRGRGSFNANKGHGKHDFRNWGETSSCGQHPPHYKQRVPG</sequence>
<dbReference type="CDD" id="cd00780">
    <property type="entry name" value="NTF2"/>
    <property type="match status" value="1"/>
</dbReference>
<dbReference type="AlphaFoldDB" id="A0A6I9QBR8"/>
<dbReference type="RefSeq" id="XP_073108041.1">
    <property type="nucleotide sequence ID" value="XM_073251940.1"/>
</dbReference>
<organism evidence="6 7">
    <name type="scientific">Elaeis guineensis var. tenera</name>
    <name type="common">Oil palm</name>
    <dbReference type="NCBI Taxonomy" id="51953"/>
    <lineage>
        <taxon>Eukaryota</taxon>
        <taxon>Viridiplantae</taxon>
        <taxon>Streptophyta</taxon>
        <taxon>Embryophyta</taxon>
        <taxon>Tracheophyta</taxon>
        <taxon>Spermatophyta</taxon>
        <taxon>Magnoliopsida</taxon>
        <taxon>Liliopsida</taxon>
        <taxon>Arecaceae</taxon>
        <taxon>Arecoideae</taxon>
        <taxon>Cocoseae</taxon>
        <taxon>Elaeidinae</taxon>
        <taxon>Elaeis</taxon>
    </lineage>
</organism>
<dbReference type="RefSeq" id="XP_073108040.1">
    <property type="nucleotide sequence ID" value="XM_073251939.1"/>
</dbReference>
<protein>
    <submittedName>
        <fullName evidence="7">G3BP-like protein isoform X2</fullName>
    </submittedName>
</protein>
<dbReference type="PROSITE" id="PS50177">
    <property type="entry name" value="NTF2_DOMAIN"/>
    <property type="match status" value="1"/>
</dbReference>
<dbReference type="InterPro" id="IPR032710">
    <property type="entry name" value="NTF2-like_dom_sf"/>
</dbReference>
<dbReference type="InParanoid" id="A0A6I9QBR8"/>
<dbReference type="InterPro" id="IPR002075">
    <property type="entry name" value="NTF2_dom"/>
</dbReference>
<dbReference type="OrthoDB" id="339151at2759"/>
<dbReference type="Pfam" id="PF00076">
    <property type="entry name" value="RRM_1"/>
    <property type="match status" value="1"/>
</dbReference>
<dbReference type="GeneID" id="105033174"/>
<dbReference type="FunFam" id="3.10.450.50:FF:000003">
    <property type="entry name" value="Nuclear transport factor 2 family protein"/>
    <property type="match status" value="1"/>
</dbReference>
<dbReference type="PANTHER" id="PTHR10693:SF75">
    <property type="entry name" value="NUCLEAR TRANSPORT FACTOR 2"/>
    <property type="match status" value="1"/>
</dbReference>
<evidence type="ECO:0000259" key="5">
    <source>
        <dbReference type="PROSITE" id="PS50177"/>
    </source>
</evidence>
<feature type="domain" description="NTF2" evidence="5">
    <location>
        <begin position="17"/>
        <end position="135"/>
    </location>
</feature>
<evidence type="ECO:0000313" key="6">
    <source>
        <dbReference type="Proteomes" id="UP000504607"/>
    </source>
</evidence>
<keyword evidence="1 2" id="KW-0694">RNA-binding</keyword>
<dbReference type="Proteomes" id="UP000504607">
    <property type="component" value="Unplaced"/>
</dbReference>
<feature type="compositionally biased region" description="Polar residues" evidence="3">
    <location>
        <begin position="380"/>
        <end position="389"/>
    </location>
</feature>
<proteinExistence type="predicted"/>
<dbReference type="PANTHER" id="PTHR10693">
    <property type="entry name" value="RAS GTPASE-ACTIVATING PROTEIN-BINDING PROTEIN"/>
    <property type="match status" value="1"/>
</dbReference>
<dbReference type="SUPFAM" id="SSF54427">
    <property type="entry name" value="NTF2-like"/>
    <property type="match status" value="1"/>
</dbReference>
<evidence type="ECO:0000256" key="1">
    <source>
        <dbReference type="ARBA" id="ARBA00022884"/>
    </source>
</evidence>
<evidence type="ECO:0000256" key="3">
    <source>
        <dbReference type="SAM" id="MobiDB-lite"/>
    </source>
</evidence>
<dbReference type="KEGG" id="egu:105033174"/>
<dbReference type="GO" id="GO:0005829">
    <property type="term" value="C:cytosol"/>
    <property type="evidence" value="ECO:0007669"/>
    <property type="project" value="TreeGrafter"/>
</dbReference>
<dbReference type="Gene3D" id="3.30.70.330">
    <property type="match status" value="1"/>
</dbReference>
<reference evidence="7" key="1">
    <citation type="submission" date="2025-08" db="UniProtKB">
        <authorList>
            <consortium name="RefSeq"/>
        </authorList>
    </citation>
    <scope>IDENTIFICATION</scope>
</reference>
<dbReference type="InterPro" id="IPR035979">
    <property type="entry name" value="RBD_domain_sf"/>
</dbReference>
<feature type="region of interest" description="Disordered" evidence="3">
    <location>
        <begin position="380"/>
        <end position="447"/>
    </location>
</feature>
<dbReference type="GO" id="GO:1990904">
    <property type="term" value="C:ribonucleoprotein complex"/>
    <property type="evidence" value="ECO:0007669"/>
    <property type="project" value="TreeGrafter"/>
</dbReference>
<feature type="domain" description="RRM" evidence="4">
    <location>
        <begin position="298"/>
        <end position="375"/>
    </location>
</feature>
<dbReference type="InterPro" id="IPR039539">
    <property type="entry name" value="Ras_GTPase_bind_prot"/>
</dbReference>
<gene>
    <name evidence="7" type="primary">LOC105033174</name>
</gene>
<dbReference type="RefSeq" id="XP_010906167.1">
    <property type="nucleotide sequence ID" value="XM_010907865.3"/>
</dbReference>
<accession>A0A6I9QBR8</accession>
<keyword evidence="6" id="KW-1185">Reference proteome</keyword>
<dbReference type="FunCoup" id="A0A6I9QBR8">
    <property type="interactions" value="2347"/>
</dbReference>
<dbReference type="PROSITE" id="PS50102">
    <property type="entry name" value="RRM"/>
    <property type="match status" value="1"/>
</dbReference>
<dbReference type="InterPro" id="IPR018222">
    <property type="entry name" value="Nuclear_transport_factor_2_euk"/>
</dbReference>
<dbReference type="Gene3D" id="3.10.450.50">
    <property type="match status" value="1"/>
</dbReference>
<dbReference type="InterPro" id="IPR000504">
    <property type="entry name" value="RRM_dom"/>
</dbReference>
<name>A0A6I9QBR8_ELAGV</name>
<dbReference type="InterPro" id="IPR012677">
    <property type="entry name" value="Nucleotide-bd_a/b_plait_sf"/>
</dbReference>
<dbReference type="GO" id="GO:0003729">
    <property type="term" value="F:mRNA binding"/>
    <property type="evidence" value="ECO:0007669"/>
    <property type="project" value="TreeGrafter"/>
</dbReference>
<dbReference type="SMART" id="SM00360">
    <property type="entry name" value="RRM"/>
    <property type="match status" value="1"/>
</dbReference>
<evidence type="ECO:0000313" key="7">
    <source>
        <dbReference type="RefSeq" id="XP_010906167.1"/>
    </source>
</evidence>
<evidence type="ECO:0000259" key="4">
    <source>
        <dbReference type="PROSITE" id="PS50102"/>
    </source>
</evidence>